<keyword evidence="2" id="KW-0677">Repeat</keyword>
<feature type="compositionally biased region" description="Gly residues" evidence="6">
    <location>
        <begin position="528"/>
        <end position="537"/>
    </location>
</feature>
<comment type="caution">
    <text evidence="8">The sequence shown here is derived from an EMBL/GenBank/DDBJ whole genome shotgun (WGS) entry which is preliminary data.</text>
</comment>
<keyword evidence="9" id="KW-1185">Reference proteome</keyword>
<feature type="compositionally biased region" description="Polar residues" evidence="6">
    <location>
        <begin position="154"/>
        <end position="163"/>
    </location>
</feature>
<name>A0ABR1JU87_9AGAR</name>
<dbReference type="PANTHER" id="PTHR14003">
    <property type="entry name" value="TRANSCRIPTIONAL REPRESSOR PROTEIN YY"/>
    <property type="match status" value="1"/>
</dbReference>
<dbReference type="PROSITE" id="PS50157">
    <property type="entry name" value="ZINC_FINGER_C2H2_2"/>
    <property type="match status" value="3"/>
</dbReference>
<keyword evidence="3 5" id="KW-0863">Zinc-finger</keyword>
<dbReference type="InterPro" id="IPR036236">
    <property type="entry name" value="Znf_C2H2_sf"/>
</dbReference>
<evidence type="ECO:0000256" key="5">
    <source>
        <dbReference type="PROSITE-ProRule" id="PRU00042"/>
    </source>
</evidence>
<evidence type="ECO:0000313" key="8">
    <source>
        <dbReference type="EMBL" id="KAK7466117.1"/>
    </source>
</evidence>
<gene>
    <name evidence="8" type="ORF">VKT23_004842</name>
</gene>
<evidence type="ECO:0000256" key="2">
    <source>
        <dbReference type="ARBA" id="ARBA00022737"/>
    </source>
</evidence>
<protein>
    <recommendedName>
        <fullName evidence="7">C2H2-type domain-containing protein</fullName>
    </recommendedName>
</protein>
<dbReference type="SMART" id="SM00355">
    <property type="entry name" value="ZnF_C2H2"/>
    <property type="match status" value="3"/>
</dbReference>
<reference evidence="8 9" key="1">
    <citation type="submission" date="2024-01" db="EMBL/GenBank/DDBJ databases">
        <title>A draft genome for the cacao thread blight pathogen Marasmiellus scandens.</title>
        <authorList>
            <person name="Baruah I.K."/>
            <person name="Leung J."/>
            <person name="Bukari Y."/>
            <person name="Amoako-Attah I."/>
            <person name="Meinhardt L.W."/>
            <person name="Bailey B.A."/>
            <person name="Cohen S.P."/>
        </authorList>
    </citation>
    <scope>NUCLEOTIDE SEQUENCE [LARGE SCALE GENOMIC DNA]</scope>
    <source>
        <strain evidence="8 9">GH-19</strain>
    </source>
</reference>
<dbReference type="Pfam" id="PF00096">
    <property type="entry name" value="zf-C2H2"/>
    <property type="match status" value="2"/>
</dbReference>
<dbReference type="PANTHER" id="PTHR14003:SF19">
    <property type="entry name" value="YY2 TRANSCRIPTION FACTOR"/>
    <property type="match status" value="1"/>
</dbReference>
<feature type="compositionally biased region" description="Polar residues" evidence="6">
    <location>
        <begin position="182"/>
        <end position="192"/>
    </location>
</feature>
<keyword evidence="4" id="KW-0862">Zinc</keyword>
<feature type="compositionally biased region" description="Low complexity" evidence="6">
    <location>
        <begin position="214"/>
        <end position="232"/>
    </location>
</feature>
<feature type="region of interest" description="Disordered" evidence="6">
    <location>
        <begin position="1"/>
        <end position="313"/>
    </location>
</feature>
<keyword evidence="1" id="KW-0479">Metal-binding</keyword>
<feature type="compositionally biased region" description="Polar residues" evidence="6">
    <location>
        <begin position="303"/>
        <end position="312"/>
    </location>
</feature>
<feature type="compositionally biased region" description="Low complexity" evidence="6">
    <location>
        <begin position="19"/>
        <end position="28"/>
    </location>
</feature>
<feature type="compositionally biased region" description="Low complexity" evidence="6">
    <location>
        <begin position="508"/>
        <end position="522"/>
    </location>
</feature>
<dbReference type="PROSITE" id="PS00028">
    <property type="entry name" value="ZINC_FINGER_C2H2_1"/>
    <property type="match status" value="2"/>
</dbReference>
<feature type="compositionally biased region" description="Polar residues" evidence="6">
    <location>
        <begin position="200"/>
        <end position="213"/>
    </location>
</feature>
<feature type="region of interest" description="Disordered" evidence="6">
    <location>
        <begin position="660"/>
        <end position="732"/>
    </location>
</feature>
<feature type="region of interest" description="Disordered" evidence="6">
    <location>
        <begin position="390"/>
        <end position="540"/>
    </location>
</feature>
<evidence type="ECO:0000256" key="6">
    <source>
        <dbReference type="SAM" id="MobiDB-lite"/>
    </source>
</evidence>
<feature type="domain" description="C2H2-type" evidence="7">
    <location>
        <begin position="567"/>
        <end position="596"/>
    </location>
</feature>
<evidence type="ECO:0000313" key="9">
    <source>
        <dbReference type="Proteomes" id="UP001498398"/>
    </source>
</evidence>
<feature type="compositionally biased region" description="Polar residues" evidence="6">
    <location>
        <begin position="29"/>
        <end position="63"/>
    </location>
</feature>
<dbReference type="EMBL" id="JBANRG010000005">
    <property type="protein sequence ID" value="KAK7466117.1"/>
    <property type="molecule type" value="Genomic_DNA"/>
</dbReference>
<proteinExistence type="predicted"/>
<feature type="domain" description="C2H2-type" evidence="7">
    <location>
        <begin position="627"/>
        <end position="654"/>
    </location>
</feature>
<evidence type="ECO:0000256" key="1">
    <source>
        <dbReference type="ARBA" id="ARBA00022723"/>
    </source>
</evidence>
<accession>A0ABR1JU87</accession>
<evidence type="ECO:0000256" key="4">
    <source>
        <dbReference type="ARBA" id="ARBA00022833"/>
    </source>
</evidence>
<organism evidence="8 9">
    <name type="scientific">Marasmiellus scandens</name>
    <dbReference type="NCBI Taxonomy" id="2682957"/>
    <lineage>
        <taxon>Eukaryota</taxon>
        <taxon>Fungi</taxon>
        <taxon>Dikarya</taxon>
        <taxon>Basidiomycota</taxon>
        <taxon>Agaricomycotina</taxon>
        <taxon>Agaricomycetes</taxon>
        <taxon>Agaricomycetidae</taxon>
        <taxon>Agaricales</taxon>
        <taxon>Marasmiineae</taxon>
        <taxon>Omphalotaceae</taxon>
        <taxon>Marasmiellus</taxon>
    </lineage>
</organism>
<feature type="domain" description="C2H2-type" evidence="7">
    <location>
        <begin position="597"/>
        <end position="626"/>
    </location>
</feature>
<feature type="compositionally biased region" description="Basic and acidic residues" evidence="6">
    <location>
        <begin position="697"/>
        <end position="708"/>
    </location>
</feature>
<feature type="compositionally biased region" description="Polar residues" evidence="6">
    <location>
        <begin position="482"/>
        <end position="502"/>
    </location>
</feature>
<sequence length="781" mass="82326">MIMFNDDYLSTHYDDNRSRASSLSSHNSPQQLENNLSPSPRMQVAQSLESLSFNSNATNSPQQHSRKPNSPPRLMMPDNEPDAFQPPIINAPDDSDAPSGPRLHIVPATPVSGGGAVSNPGEMPFSNSLAPPSHSPSPAPQFQQTDDPMDRSQSRSPFLSTHQLGHGRRTKSDGSLEPPAWDSNQTLDSSSAVEDDSQDPPRSTNSNLGAMNTSFSFGAGSSSSNNDPSASPQIRRAKSDTYGPSPRHIRQSRSEDYSNRLTVPGMSLDGSANTSGGFLDVPPSSHADFIRQQQQQQRFLSPGHSQSYSEDSLNLPGSSLPNLGGNLGLGYNNNDTGYDLSGVQRRRPASVGHYRRSSSDRAAFGFGEGSGGLGMDSSALGLVGMQQDLMRGGYSTPGSHHGGHSRNTSIGGSHRASPYPSPNVSPSVRYTDLPPTNGEGLDFGLLSGTNPGLAGPGVYGPGSLQNSPHVGGNARLPYYSPAHSTTGLPSHSPHSSITQLPTLPNPPSASGSASNTPNYGSPSPAPGSGPGSRGGGTSVPLVVSKQNVTTGRTAKASHNRRKQEATFVCPVPGCGSTFTRSFNLKGHIRSHNEEKPFLCHWPGCNKGFARQHDCKRHEQLHTNYRPFTCEGCQKPFARMDALNRHLRSEGGAECARVLEKGGGSIGDEKGEKRGRSRSTTGGRNGSGDVSASPPSRGRNDLRDSEPKRSLPVPITATNSTSSTMSSQGTKMEGVESGDGYLGMGFDAASMGMGAYNGMAGMGWGPAGQGPKMEENWGSVAL</sequence>
<dbReference type="Proteomes" id="UP001498398">
    <property type="component" value="Unassembled WGS sequence"/>
</dbReference>
<evidence type="ECO:0000256" key="3">
    <source>
        <dbReference type="ARBA" id="ARBA00022771"/>
    </source>
</evidence>
<dbReference type="Gene3D" id="3.30.160.60">
    <property type="entry name" value="Classic Zinc Finger"/>
    <property type="match status" value="3"/>
</dbReference>
<feature type="compositionally biased region" description="Low complexity" evidence="6">
    <location>
        <begin position="715"/>
        <end position="729"/>
    </location>
</feature>
<dbReference type="InterPro" id="IPR013087">
    <property type="entry name" value="Znf_C2H2_type"/>
</dbReference>
<dbReference type="SUPFAM" id="SSF57667">
    <property type="entry name" value="beta-beta-alpha zinc fingers"/>
    <property type="match status" value="3"/>
</dbReference>
<evidence type="ECO:0000259" key="7">
    <source>
        <dbReference type="PROSITE" id="PS50157"/>
    </source>
</evidence>